<gene>
    <name evidence="2" type="ORF">M406DRAFT_68345</name>
</gene>
<evidence type="ECO:0000256" key="1">
    <source>
        <dbReference type="SAM" id="MobiDB-lite"/>
    </source>
</evidence>
<proteinExistence type="predicted"/>
<dbReference type="GeneID" id="63842288"/>
<dbReference type="OrthoDB" id="4525115at2759"/>
<evidence type="ECO:0000313" key="2">
    <source>
        <dbReference type="EMBL" id="KAF3765964.1"/>
    </source>
</evidence>
<dbReference type="AlphaFoldDB" id="A0A9P5CNZ1"/>
<dbReference type="RefSeq" id="XP_040776925.1">
    <property type="nucleotide sequence ID" value="XM_040925159.1"/>
</dbReference>
<sequence length="209" mass="23041">MAKPNAFKQDWNEAGLYRDVLIATLEHSSLSKGDIIQIAEKAKAIGGWEFSASGLYNVFSTESRILSPLSIMSDRTVWTAQAHQDLLVAIVTNITLTDVEWKKINPELCAKGYNYTYKAAVQHLQKLKRKETASGGGNSEPSSSKKSTPAKRVRQTADDDEETPTKKGRTSAGGKKKKTPASESVKQEENFEGYAVKHEPTEYDDDGDV</sequence>
<keyword evidence="3" id="KW-1185">Reference proteome</keyword>
<reference evidence="2" key="1">
    <citation type="journal article" date="2020" name="Phytopathology">
        <title>Genome sequence of the chestnut blight fungus Cryphonectria parasitica EP155: A fundamental resource for an archetypical invasive plant pathogen.</title>
        <authorList>
            <person name="Crouch J.A."/>
            <person name="Dawe A."/>
            <person name="Aerts A."/>
            <person name="Barry K."/>
            <person name="Churchill A.C.L."/>
            <person name="Grimwood J."/>
            <person name="Hillman B."/>
            <person name="Milgroom M.G."/>
            <person name="Pangilinan J."/>
            <person name="Smith M."/>
            <person name="Salamov A."/>
            <person name="Schmutz J."/>
            <person name="Yadav J."/>
            <person name="Grigoriev I.V."/>
            <person name="Nuss D."/>
        </authorList>
    </citation>
    <scope>NUCLEOTIDE SEQUENCE</scope>
    <source>
        <strain evidence="2">EP155</strain>
    </source>
</reference>
<dbReference type="EMBL" id="MU032347">
    <property type="protein sequence ID" value="KAF3765964.1"/>
    <property type="molecule type" value="Genomic_DNA"/>
</dbReference>
<feature type="region of interest" description="Disordered" evidence="1">
    <location>
        <begin position="128"/>
        <end position="209"/>
    </location>
</feature>
<name>A0A9P5CNZ1_CRYP1</name>
<dbReference type="Proteomes" id="UP000803844">
    <property type="component" value="Unassembled WGS sequence"/>
</dbReference>
<comment type="caution">
    <text evidence="2">The sequence shown here is derived from an EMBL/GenBank/DDBJ whole genome shotgun (WGS) entry which is preliminary data.</text>
</comment>
<feature type="compositionally biased region" description="Basic residues" evidence="1">
    <location>
        <begin position="166"/>
        <end position="179"/>
    </location>
</feature>
<accession>A0A9P5CNZ1</accession>
<evidence type="ECO:0000313" key="3">
    <source>
        <dbReference type="Proteomes" id="UP000803844"/>
    </source>
</evidence>
<organism evidence="2 3">
    <name type="scientific">Cryphonectria parasitica (strain ATCC 38755 / EP155)</name>
    <dbReference type="NCBI Taxonomy" id="660469"/>
    <lineage>
        <taxon>Eukaryota</taxon>
        <taxon>Fungi</taxon>
        <taxon>Dikarya</taxon>
        <taxon>Ascomycota</taxon>
        <taxon>Pezizomycotina</taxon>
        <taxon>Sordariomycetes</taxon>
        <taxon>Sordariomycetidae</taxon>
        <taxon>Diaporthales</taxon>
        <taxon>Cryphonectriaceae</taxon>
        <taxon>Cryphonectria-Endothia species complex</taxon>
        <taxon>Cryphonectria</taxon>
    </lineage>
</organism>
<feature type="compositionally biased region" description="Basic and acidic residues" evidence="1">
    <location>
        <begin position="185"/>
        <end position="201"/>
    </location>
</feature>
<protein>
    <submittedName>
        <fullName evidence="2">Uncharacterized protein</fullName>
    </submittedName>
</protein>